<reference evidence="1 2" key="1">
    <citation type="submission" date="2018-07" db="EMBL/GenBank/DDBJ databases">
        <title>Genome sequencing of Moraxellaceae gen. HYN0046.</title>
        <authorList>
            <person name="Kim M."/>
            <person name="Yi H."/>
        </authorList>
    </citation>
    <scope>NUCLEOTIDE SEQUENCE [LARGE SCALE GENOMIC DNA]</scope>
    <source>
        <strain evidence="1 2">HYN0046</strain>
    </source>
</reference>
<gene>
    <name evidence="1" type="ORF">HYN46_14990</name>
</gene>
<dbReference type="RefSeq" id="WP_114900141.1">
    <property type="nucleotide sequence ID" value="NZ_CP031222.1"/>
</dbReference>
<evidence type="ECO:0000313" key="2">
    <source>
        <dbReference type="Proteomes" id="UP000253940"/>
    </source>
</evidence>
<dbReference type="EMBL" id="CP031222">
    <property type="protein sequence ID" value="AXI04033.1"/>
    <property type="molecule type" value="Genomic_DNA"/>
</dbReference>
<evidence type="ECO:0000313" key="1">
    <source>
        <dbReference type="EMBL" id="AXI04033.1"/>
    </source>
</evidence>
<name>A0A345P9S4_9GAMM</name>
<dbReference type="OrthoDB" id="9816400at2"/>
<accession>A0A345P9S4</accession>
<evidence type="ECO:0008006" key="3">
    <source>
        <dbReference type="Google" id="ProtNLM"/>
    </source>
</evidence>
<proteinExistence type="predicted"/>
<dbReference type="NCBIfam" id="TIGR03696">
    <property type="entry name" value="Rhs_assc_core"/>
    <property type="match status" value="1"/>
</dbReference>
<dbReference type="AlphaFoldDB" id="A0A345P9S4"/>
<dbReference type="Gene3D" id="2.180.10.10">
    <property type="entry name" value="RHS repeat-associated core"/>
    <property type="match status" value="1"/>
</dbReference>
<sequence length="226" mass="24339">MTNSRYPSNNLCYDLRLGIYMEPDPTGLEGGLNPYSYAGNNPVNQVDPTGLCIEDACIGEAIVVAEAAPYVEAAALATYRYIAPEVASAGRYVYTAASRLRQAASKEIELAAKGPVRPGQTGTYGELKAQKREFGETEPLDMDHQPSFAAQVSSRESALGRTLTPTERATLKTKTPAIALPREVHQQTSPTYGGRNNPDRIAGDAADLNNAATRDRAVFDGAMRNR</sequence>
<dbReference type="Proteomes" id="UP000253940">
    <property type="component" value="Chromosome"/>
</dbReference>
<keyword evidence="2" id="KW-1185">Reference proteome</keyword>
<protein>
    <recommendedName>
        <fullName evidence="3">RHS repeat-associated core domain-containing protein</fullName>
    </recommendedName>
</protein>
<dbReference type="InterPro" id="IPR022385">
    <property type="entry name" value="Rhs_assc_core"/>
</dbReference>
<dbReference type="KEGG" id="mbah:HYN46_14990"/>
<organism evidence="1 2">
    <name type="scientific">Aquirhabdus parva</name>
    <dbReference type="NCBI Taxonomy" id="2283318"/>
    <lineage>
        <taxon>Bacteria</taxon>
        <taxon>Pseudomonadati</taxon>
        <taxon>Pseudomonadota</taxon>
        <taxon>Gammaproteobacteria</taxon>
        <taxon>Moraxellales</taxon>
        <taxon>Moraxellaceae</taxon>
        <taxon>Aquirhabdus</taxon>
    </lineage>
</organism>